<protein>
    <submittedName>
        <fullName evidence="1">Uncharacterized protein</fullName>
    </submittedName>
</protein>
<dbReference type="EMBL" id="JAHRIO010040955">
    <property type="protein sequence ID" value="MEQ2171762.1"/>
    <property type="molecule type" value="Genomic_DNA"/>
</dbReference>
<keyword evidence="2" id="KW-1185">Reference proteome</keyword>
<dbReference type="Proteomes" id="UP001476798">
    <property type="component" value="Unassembled WGS sequence"/>
</dbReference>
<comment type="caution">
    <text evidence="1">The sequence shown here is derived from an EMBL/GenBank/DDBJ whole genome shotgun (WGS) entry which is preliminary data.</text>
</comment>
<reference evidence="1 2" key="1">
    <citation type="submission" date="2021-06" db="EMBL/GenBank/DDBJ databases">
        <authorList>
            <person name="Palmer J.M."/>
        </authorList>
    </citation>
    <scope>NUCLEOTIDE SEQUENCE [LARGE SCALE GENOMIC DNA]</scope>
    <source>
        <strain evidence="1 2">GA_2019</strain>
        <tissue evidence="1">Muscle</tissue>
    </source>
</reference>
<dbReference type="Gene3D" id="3.10.20.90">
    <property type="entry name" value="Phosphatidylinositol 3-kinase Catalytic Subunit, Chain A, domain 1"/>
    <property type="match status" value="1"/>
</dbReference>
<evidence type="ECO:0000313" key="1">
    <source>
        <dbReference type="EMBL" id="MEQ2171762.1"/>
    </source>
</evidence>
<proteinExistence type="predicted"/>
<dbReference type="SUPFAM" id="SSF54236">
    <property type="entry name" value="Ubiquitin-like"/>
    <property type="match status" value="1"/>
</dbReference>
<dbReference type="InterPro" id="IPR029071">
    <property type="entry name" value="Ubiquitin-like_domsf"/>
</dbReference>
<evidence type="ECO:0000313" key="2">
    <source>
        <dbReference type="Proteomes" id="UP001476798"/>
    </source>
</evidence>
<organism evidence="1 2">
    <name type="scientific">Goodea atripinnis</name>
    <dbReference type="NCBI Taxonomy" id="208336"/>
    <lineage>
        <taxon>Eukaryota</taxon>
        <taxon>Metazoa</taxon>
        <taxon>Chordata</taxon>
        <taxon>Craniata</taxon>
        <taxon>Vertebrata</taxon>
        <taxon>Euteleostomi</taxon>
        <taxon>Actinopterygii</taxon>
        <taxon>Neopterygii</taxon>
        <taxon>Teleostei</taxon>
        <taxon>Neoteleostei</taxon>
        <taxon>Acanthomorphata</taxon>
        <taxon>Ovalentaria</taxon>
        <taxon>Atherinomorphae</taxon>
        <taxon>Cyprinodontiformes</taxon>
        <taxon>Goodeidae</taxon>
        <taxon>Goodea</taxon>
    </lineage>
</organism>
<sequence>RVQLKLDSTAVYTALGLNERLFICTSSEVEQLQPLKEQQGPEQGTTDLIEQMSSKDIATELTNYDWELFTAMHEVTQCIFHKYHISQ</sequence>
<name>A0ABV0NNK4_9TELE</name>
<feature type="non-terminal residue" evidence="1">
    <location>
        <position position="1"/>
    </location>
</feature>
<gene>
    <name evidence="1" type="ORF">GOODEAATRI_014069</name>
</gene>
<accession>A0ABV0NNK4</accession>